<evidence type="ECO:0000256" key="1">
    <source>
        <dbReference type="SAM" id="MobiDB-lite"/>
    </source>
</evidence>
<organism evidence="2 3">
    <name type="scientific">Temnothorax longispinosus</name>
    <dbReference type="NCBI Taxonomy" id="300112"/>
    <lineage>
        <taxon>Eukaryota</taxon>
        <taxon>Metazoa</taxon>
        <taxon>Ecdysozoa</taxon>
        <taxon>Arthropoda</taxon>
        <taxon>Hexapoda</taxon>
        <taxon>Insecta</taxon>
        <taxon>Pterygota</taxon>
        <taxon>Neoptera</taxon>
        <taxon>Endopterygota</taxon>
        <taxon>Hymenoptera</taxon>
        <taxon>Apocrita</taxon>
        <taxon>Aculeata</taxon>
        <taxon>Formicoidea</taxon>
        <taxon>Formicidae</taxon>
        <taxon>Myrmicinae</taxon>
        <taxon>Temnothorax</taxon>
    </lineage>
</organism>
<proteinExistence type="predicted"/>
<protein>
    <submittedName>
        <fullName evidence="2">Uncharacterized protein</fullName>
    </submittedName>
</protein>
<name>A0A4S2KHB8_9HYME</name>
<feature type="region of interest" description="Disordered" evidence="1">
    <location>
        <begin position="322"/>
        <end position="353"/>
    </location>
</feature>
<sequence>MRRQLMDMKPITIRVYNATFPPPLRCTRRGVSPRCVALHLRSVQEDLFPDICCRKDTSGGFRLYILFKGPKILPSQQLGAAVAPWPGATGLIASVTADDMAHKECFMFPKISFRRGLNIAAAESTSEEAIGESAGCSKIHELSDRVRLSGVCSVKLALAHRIAASPPPRRIFADNFCRIAKPLDGISGVEYLRDIVFFHRKIHSAALRDKEALRLPKKSGSLANRSVSVLPREFDCRHDISPTTNQPPSCRSCFYAKRQKEGEKEKEVEEEEEEEEEGSSEALIVSEFRVDGNPRAVLHPPAFLPQSLNIRTRLSYVTAAKEEEQKYENARKTGQAIREKEGKRERERNRGAD</sequence>
<dbReference type="AlphaFoldDB" id="A0A4S2KHB8"/>
<evidence type="ECO:0000313" key="2">
    <source>
        <dbReference type="EMBL" id="TGZ48881.1"/>
    </source>
</evidence>
<feature type="region of interest" description="Disordered" evidence="1">
    <location>
        <begin position="261"/>
        <end position="283"/>
    </location>
</feature>
<comment type="caution">
    <text evidence="2">The sequence shown here is derived from an EMBL/GenBank/DDBJ whole genome shotgun (WGS) entry which is preliminary data.</text>
</comment>
<evidence type="ECO:0000313" key="3">
    <source>
        <dbReference type="Proteomes" id="UP000310200"/>
    </source>
</evidence>
<feature type="compositionally biased region" description="Acidic residues" evidence="1">
    <location>
        <begin position="268"/>
        <end position="279"/>
    </location>
</feature>
<accession>A0A4S2KHB8</accession>
<gene>
    <name evidence="2" type="ORF">DBV15_08300</name>
</gene>
<dbReference type="Proteomes" id="UP000310200">
    <property type="component" value="Unassembled WGS sequence"/>
</dbReference>
<dbReference type="EMBL" id="QBLH01002296">
    <property type="protein sequence ID" value="TGZ48881.1"/>
    <property type="molecule type" value="Genomic_DNA"/>
</dbReference>
<reference evidence="2 3" key="1">
    <citation type="journal article" date="2019" name="Philos. Trans. R. Soc. Lond., B, Biol. Sci.">
        <title>Ant behaviour and brain gene expression of defending hosts depend on the ecological success of the intruding social parasite.</title>
        <authorList>
            <person name="Kaur R."/>
            <person name="Stoldt M."/>
            <person name="Jongepier E."/>
            <person name="Feldmeyer B."/>
            <person name="Menzel F."/>
            <person name="Bornberg-Bauer E."/>
            <person name="Foitzik S."/>
        </authorList>
    </citation>
    <scope>NUCLEOTIDE SEQUENCE [LARGE SCALE GENOMIC DNA]</scope>
    <source>
        <tissue evidence="2">Whole body</tissue>
    </source>
</reference>
<keyword evidence="3" id="KW-1185">Reference proteome</keyword>